<dbReference type="EMBL" id="QICA01000025">
    <property type="protein sequence ID" value="RNL36072.1"/>
    <property type="molecule type" value="Genomic_DNA"/>
</dbReference>
<evidence type="ECO:0000313" key="2">
    <source>
        <dbReference type="Proteomes" id="UP000278327"/>
    </source>
</evidence>
<dbReference type="Proteomes" id="UP000278327">
    <property type="component" value="Unassembled WGS sequence"/>
</dbReference>
<accession>A0A3N0AN91</accession>
<proteinExistence type="predicted"/>
<reference evidence="1 2" key="1">
    <citation type="journal article" date="2019" name="Microbiol. Resour. Announc.">
        <title>Draft Genome Sequences of Type Strains of Gordonibacter faecihominis, Paraeggerthella hongkongensis, Parvibacter caecicola,Slackia equolifaciens, Slackia faecicanis, and Slackia isoflavoniconvertens.</title>
        <authorList>
            <person name="Danylec N."/>
            <person name="Stoll D.A."/>
            <person name="Dotsch A."/>
            <person name="Huch M."/>
        </authorList>
    </citation>
    <scope>NUCLEOTIDE SEQUENCE [LARGE SCALE GENOMIC DNA]</scope>
    <source>
        <strain evidence="1 2">DSM 18785</strain>
    </source>
</reference>
<sequence>MTSAQRSMCSVLMQHMGRFYENPENERRFREWKERRNNPATDLMPAAPSGCRQLAGKRLTANLTASRTFSS</sequence>
<evidence type="ECO:0000313" key="1">
    <source>
        <dbReference type="EMBL" id="RNL36072.1"/>
    </source>
</evidence>
<gene>
    <name evidence="1" type="ORF">DMP10_11430</name>
</gene>
<name>A0A3N0AN91_9ACTN</name>
<comment type="caution">
    <text evidence="1">The sequence shown here is derived from an EMBL/GenBank/DDBJ whole genome shotgun (WGS) entry which is preliminary data.</text>
</comment>
<dbReference type="AlphaFoldDB" id="A0A3N0AN91"/>
<protein>
    <submittedName>
        <fullName evidence="1">Uncharacterized protein</fullName>
    </submittedName>
</protein>
<keyword evidence="2" id="KW-1185">Reference proteome</keyword>
<organism evidence="1 2">
    <name type="scientific">Adlercreutzia equolifaciens subsp. celatus DSM 18785</name>
    <dbReference type="NCBI Taxonomy" id="1121021"/>
    <lineage>
        <taxon>Bacteria</taxon>
        <taxon>Bacillati</taxon>
        <taxon>Actinomycetota</taxon>
        <taxon>Coriobacteriia</taxon>
        <taxon>Eggerthellales</taxon>
        <taxon>Eggerthellaceae</taxon>
        <taxon>Adlercreutzia</taxon>
    </lineage>
</organism>